<dbReference type="EMBL" id="NHTK01000542">
    <property type="protein sequence ID" value="PPR06999.1"/>
    <property type="molecule type" value="Genomic_DNA"/>
</dbReference>
<sequence>PPQVGIADLPTPLNRPFSHSLTPTTSEGIALLAALRTCEEQLQDSNKRLLTLHASNLLNHKYAHCIHNRLEEVKKQQKGNTRFVVKGATVLTNEQVIEEVRQRDEARRVEDANKAKRDTGRQRYHAEVKKWEKEKVVAENEKKKKAYKAAVAKWEKAKGEVFRTKKPKQGPLTKHRACPLLKDFIKDNEEEEEEAKISAEEEVDDDRGEEEEDAAGSDSND</sequence>
<comment type="caution">
    <text evidence="3">The sequence shown here is derived from an EMBL/GenBank/DDBJ whole genome shotgun (WGS) entry which is preliminary data.</text>
</comment>
<keyword evidence="1" id="KW-0175">Coiled coil</keyword>
<keyword evidence="4" id="KW-1185">Reference proteome</keyword>
<gene>
    <name evidence="3" type="ORF">CVT24_011095</name>
</gene>
<feature type="region of interest" description="Disordered" evidence="2">
    <location>
        <begin position="185"/>
        <end position="221"/>
    </location>
</feature>
<organism evidence="3 4">
    <name type="scientific">Panaeolus cyanescens</name>
    <dbReference type="NCBI Taxonomy" id="181874"/>
    <lineage>
        <taxon>Eukaryota</taxon>
        <taxon>Fungi</taxon>
        <taxon>Dikarya</taxon>
        <taxon>Basidiomycota</taxon>
        <taxon>Agaricomycotina</taxon>
        <taxon>Agaricomycetes</taxon>
        <taxon>Agaricomycetidae</taxon>
        <taxon>Agaricales</taxon>
        <taxon>Agaricineae</taxon>
        <taxon>Galeropsidaceae</taxon>
        <taxon>Panaeolus</taxon>
    </lineage>
</organism>
<evidence type="ECO:0000256" key="2">
    <source>
        <dbReference type="SAM" id="MobiDB-lite"/>
    </source>
</evidence>
<evidence type="ECO:0000313" key="4">
    <source>
        <dbReference type="Proteomes" id="UP000284842"/>
    </source>
</evidence>
<accession>A0A409YVK0</accession>
<feature type="non-terminal residue" evidence="3">
    <location>
        <position position="1"/>
    </location>
</feature>
<name>A0A409YVK0_9AGAR</name>
<reference evidence="3 4" key="1">
    <citation type="journal article" date="2018" name="Evol. Lett.">
        <title>Horizontal gene cluster transfer increased hallucinogenic mushroom diversity.</title>
        <authorList>
            <person name="Reynolds H.T."/>
            <person name="Vijayakumar V."/>
            <person name="Gluck-Thaler E."/>
            <person name="Korotkin H.B."/>
            <person name="Matheny P.B."/>
            <person name="Slot J.C."/>
        </authorList>
    </citation>
    <scope>NUCLEOTIDE SEQUENCE [LARGE SCALE GENOMIC DNA]</scope>
    <source>
        <strain evidence="3 4">2629</strain>
    </source>
</reference>
<dbReference type="Proteomes" id="UP000284842">
    <property type="component" value="Unassembled WGS sequence"/>
</dbReference>
<evidence type="ECO:0000256" key="1">
    <source>
        <dbReference type="SAM" id="Coils"/>
    </source>
</evidence>
<dbReference type="InParanoid" id="A0A409YVK0"/>
<proteinExistence type="predicted"/>
<evidence type="ECO:0000313" key="3">
    <source>
        <dbReference type="EMBL" id="PPR06999.1"/>
    </source>
</evidence>
<feature type="compositionally biased region" description="Acidic residues" evidence="2">
    <location>
        <begin position="188"/>
        <end position="221"/>
    </location>
</feature>
<protein>
    <submittedName>
        <fullName evidence="3">Uncharacterized protein</fullName>
    </submittedName>
</protein>
<feature type="coiled-coil region" evidence="1">
    <location>
        <begin position="121"/>
        <end position="157"/>
    </location>
</feature>
<dbReference type="AlphaFoldDB" id="A0A409YVK0"/>